<dbReference type="GO" id="GO:0030674">
    <property type="term" value="F:protein-macromolecule adaptor activity"/>
    <property type="evidence" value="ECO:0007669"/>
    <property type="project" value="TreeGrafter"/>
</dbReference>
<dbReference type="Gene3D" id="1.25.10.10">
    <property type="entry name" value="Leucine-rich Repeat Variant"/>
    <property type="match status" value="1"/>
</dbReference>
<dbReference type="GO" id="GO:0010506">
    <property type="term" value="P:regulation of autophagy"/>
    <property type="evidence" value="ECO:0007669"/>
    <property type="project" value="TreeGrafter"/>
</dbReference>
<dbReference type="Proteomes" id="UP000515908">
    <property type="component" value="Chromosome 08"/>
</dbReference>
<name>A0A7G2CCE5_9TRYP</name>
<dbReference type="PRINTS" id="PR01547">
    <property type="entry name" value="YEAST176DUF"/>
</dbReference>
<evidence type="ECO:0000256" key="2">
    <source>
        <dbReference type="SAM" id="MobiDB-lite"/>
    </source>
</evidence>
<feature type="compositionally biased region" description="Polar residues" evidence="2">
    <location>
        <begin position="9"/>
        <end position="23"/>
    </location>
</feature>
<feature type="region of interest" description="Disordered" evidence="2">
    <location>
        <begin position="547"/>
        <end position="569"/>
    </location>
</feature>
<evidence type="ECO:0000259" key="3">
    <source>
        <dbReference type="SMART" id="SM01302"/>
    </source>
</evidence>
<feature type="compositionally biased region" description="Low complexity" evidence="2">
    <location>
        <begin position="558"/>
        <end position="568"/>
    </location>
</feature>
<dbReference type="GO" id="GO:0005737">
    <property type="term" value="C:cytoplasm"/>
    <property type="evidence" value="ECO:0007669"/>
    <property type="project" value="TreeGrafter"/>
</dbReference>
<evidence type="ECO:0000313" key="4">
    <source>
        <dbReference type="EMBL" id="CAD2217189.1"/>
    </source>
</evidence>
<dbReference type="GO" id="GO:0031929">
    <property type="term" value="P:TOR signaling"/>
    <property type="evidence" value="ECO:0007669"/>
    <property type="project" value="InterPro"/>
</dbReference>
<dbReference type="GO" id="GO:0030307">
    <property type="term" value="P:positive regulation of cell growth"/>
    <property type="evidence" value="ECO:0007669"/>
    <property type="project" value="TreeGrafter"/>
</dbReference>
<accession>A0A7G2CCE5</accession>
<dbReference type="InterPro" id="IPR029347">
    <property type="entry name" value="Raptor_N"/>
</dbReference>
<dbReference type="SUPFAM" id="SSF48371">
    <property type="entry name" value="ARM repeat"/>
    <property type="match status" value="1"/>
</dbReference>
<keyword evidence="5" id="KW-1185">Reference proteome</keyword>
<proteinExistence type="predicted"/>
<dbReference type="PANTHER" id="PTHR12848:SF19">
    <property type="entry name" value="RAPTOR N-TERMINAL CASPASE-LIKE DOMAIN-CONTAINING PROTEIN"/>
    <property type="match status" value="1"/>
</dbReference>
<dbReference type="InterPro" id="IPR016024">
    <property type="entry name" value="ARM-type_fold"/>
</dbReference>
<keyword evidence="1" id="KW-0677">Repeat</keyword>
<evidence type="ECO:0000313" key="5">
    <source>
        <dbReference type="Proteomes" id="UP000515908"/>
    </source>
</evidence>
<sequence>MIRRRQPNKNKTSASAHDGDVSTTEQIVEERIKVFSPFPLPSLVNDHHYEYYNVFLSEENSSSKQVRVRMSHMVMMLYLHVGHEPPDRPRVEPCAKLECWVDPAIAQVSQYAPQGSRGTGSEGIAELLEKQYRSSILRDKDINVFRVVENSIDSARSALAKSRRLARSGRLIMHYNGHGMPQATDQGEIWMFNKERSHYVPLHIIVMAELVDSPTVYVFDANSAGSMLQSWYNNKMHEERPHDFFICACSAGETLPLSPALPADMLTACLTTPLRMALEWYIGFSHHKVVLPQVSDEMIRNIPGSTTDPSTPLGELHWILTAICESIAWCTLSLDQFQYLFRQDSATSSLFRNVILADRLLRAAGCTPVTHPPMSELAHRHPLWELWVYSLERVVSQLPILLAPNPTGEYVRSTFFDDQIAAFDIWIESGDLSGIPEQLPSVLLALYQPRYHIRVFLLLIKYLDSCRAAGHYAIKCGILQYLGGFTVKSPELLLVITPLWMQMVRADPCRGCAELQQYQGEKHLTNLLKLDSSTIQCTVAGEGFNHVEDAPQTRDSSPKGSPTTSGPTEKVEKPQFYYLLKDCSVNRCKSIACYILCQFLLRGEKQCTLCWNNRLLNAAFPCLSADCPELQSWACLLLSTLFSGLRHAKRFAAKECTTRFSLFTALLDNPSPIVRSSCVTLLASIVGTRADLLPEDQQLRFLQMEKTLLIKLRNYLFDASVNVREEIIYFCCQILYSYKGALPSRYIGITAIQDYVADIGRPSLSWTLEEPEVGVKSQLHAARPTVNAHFNDAVVFETTFLTSDDPSPESPDIAPESLCPTALTIVEGLLHDAAQMLCVLSYNCDAGLVSTALKRLSNGGAPVSQRFAFEAFRNMCSVTSVIVTLTEADRTRATSNTDIMRQLVLDLKTRKIGQPHGGDLGGEEDPTEMTNYEQRKDPWSVGATSLSSAAKYQIISGAVQADMVVCADFRALEASMVVATRKQVVHYISYDSYSSQEIVNSFPVRLPGPVHDVKVINDLSEQSGILLVNKKGGFNLLKNCWEAGQAPVEVAVFSACPPAENRWIDLKTCYRSSDATLIFGGPIGASGGTEIHTLSLATEQVGQRIGVPGSAVLTTLASASAQRGLLAGFSDAVVRYYDDRQGMFGMVGVLQCGTDPSTRAIEPLLGVGSLESGAATYIVAGSRSAIRLFDLRKMQSPVTTTNSEALYGPVRDLSNPPFITNCTVGAFTGLIGVSFNNNTYAAYNSRAQILNDRPIPVSTYASPPLDPSSMKPVTLQPLLPKSCITHPPSTLS</sequence>
<protein>
    <submittedName>
        <fullName evidence="4">Raptor N-terminal CASPase like domain containing protein, putative</fullName>
    </submittedName>
</protein>
<feature type="region of interest" description="Disordered" evidence="2">
    <location>
        <begin position="1"/>
        <end position="23"/>
    </location>
</feature>
<dbReference type="OrthoDB" id="10262360at2759"/>
<dbReference type="SMART" id="SM01302">
    <property type="entry name" value="Raptor_N"/>
    <property type="match status" value="1"/>
</dbReference>
<organism evidence="4 5">
    <name type="scientific">Angomonas deanei</name>
    <dbReference type="NCBI Taxonomy" id="59799"/>
    <lineage>
        <taxon>Eukaryota</taxon>
        <taxon>Discoba</taxon>
        <taxon>Euglenozoa</taxon>
        <taxon>Kinetoplastea</taxon>
        <taxon>Metakinetoplastina</taxon>
        <taxon>Trypanosomatida</taxon>
        <taxon>Trypanosomatidae</taxon>
        <taxon>Strigomonadinae</taxon>
        <taxon>Angomonas</taxon>
    </lineage>
</organism>
<evidence type="ECO:0000256" key="1">
    <source>
        <dbReference type="ARBA" id="ARBA00022737"/>
    </source>
</evidence>
<reference evidence="4 5" key="1">
    <citation type="submission" date="2020-08" db="EMBL/GenBank/DDBJ databases">
        <authorList>
            <person name="Newling K."/>
            <person name="Davey J."/>
            <person name="Forrester S."/>
        </authorList>
    </citation>
    <scope>NUCLEOTIDE SEQUENCE [LARGE SCALE GENOMIC DNA]</scope>
    <source>
        <strain evidence="5">Crithidia deanei Carvalho (ATCC PRA-265)</strain>
    </source>
</reference>
<dbReference type="GO" id="GO:0071230">
    <property type="term" value="P:cellular response to amino acid stimulus"/>
    <property type="evidence" value="ECO:0007669"/>
    <property type="project" value="TreeGrafter"/>
</dbReference>
<dbReference type="GO" id="GO:0031931">
    <property type="term" value="C:TORC1 complex"/>
    <property type="evidence" value="ECO:0007669"/>
    <property type="project" value="InterPro"/>
</dbReference>
<dbReference type="PANTHER" id="PTHR12848">
    <property type="entry name" value="REGULATORY-ASSOCIATED PROTEIN OF MTOR"/>
    <property type="match status" value="1"/>
</dbReference>
<feature type="domain" description="Raptor N-terminal CASPase-like" evidence="3">
    <location>
        <begin position="67"/>
        <end position="232"/>
    </location>
</feature>
<dbReference type="GO" id="GO:0009267">
    <property type="term" value="P:cellular response to starvation"/>
    <property type="evidence" value="ECO:0007669"/>
    <property type="project" value="TreeGrafter"/>
</dbReference>
<gene>
    <name evidence="4" type="ORF">ADEAN_000466700</name>
</gene>
<dbReference type="VEuPathDB" id="TriTrypDB:ADEAN_000466700"/>
<dbReference type="InterPro" id="IPR004083">
    <property type="entry name" value="Raptor"/>
</dbReference>
<dbReference type="InterPro" id="IPR011989">
    <property type="entry name" value="ARM-like"/>
</dbReference>
<dbReference type="EMBL" id="LR877152">
    <property type="protein sequence ID" value="CAD2217189.1"/>
    <property type="molecule type" value="Genomic_DNA"/>
</dbReference>
<dbReference type="Pfam" id="PF14538">
    <property type="entry name" value="Raptor_N"/>
    <property type="match status" value="1"/>
</dbReference>